<dbReference type="AlphaFoldDB" id="A0A060T9Y9"/>
<dbReference type="EMBL" id="HG937693">
    <property type="protein sequence ID" value="CDP35672.1"/>
    <property type="molecule type" value="Genomic_DNA"/>
</dbReference>
<evidence type="ECO:0000256" key="4">
    <source>
        <dbReference type="ARBA" id="ARBA00022679"/>
    </source>
</evidence>
<evidence type="ECO:0000256" key="2">
    <source>
        <dbReference type="ARBA" id="ARBA00007441"/>
    </source>
</evidence>
<dbReference type="Gene3D" id="3.40.640.10">
    <property type="entry name" value="Type I PLP-dependent aspartate aminotransferase-like (Major domain)"/>
    <property type="match status" value="1"/>
</dbReference>
<keyword evidence="3" id="KW-0032">Aminotransferase</keyword>
<dbReference type="InterPro" id="IPR015421">
    <property type="entry name" value="PyrdxlP-dep_Trfase_major"/>
</dbReference>
<dbReference type="PANTHER" id="PTHR42790">
    <property type="entry name" value="AMINOTRANSFERASE"/>
    <property type="match status" value="1"/>
</dbReference>
<evidence type="ECO:0000256" key="1">
    <source>
        <dbReference type="ARBA" id="ARBA00001933"/>
    </source>
</evidence>
<dbReference type="PANTHER" id="PTHR42790:SF1">
    <property type="entry name" value="AROMATIC AMINO ACID AMINOTRANSFERASE, HYPOTHETICAL (EUROFUNG)"/>
    <property type="match status" value="1"/>
</dbReference>
<dbReference type="GO" id="GO:0030170">
    <property type="term" value="F:pyridoxal phosphate binding"/>
    <property type="evidence" value="ECO:0007669"/>
    <property type="project" value="InterPro"/>
</dbReference>
<keyword evidence="5" id="KW-0663">Pyridoxal phosphate</keyword>
<proteinExistence type="inferred from homology"/>
<feature type="domain" description="Aminotransferase class I/classII large" evidence="6">
    <location>
        <begin position="95"/>
        <end position="515"/>
    </location>
</feature>
<dbReference type="GO" id="GO:1901605">
    <property type="term" value="P:alpha-amino acid metabolic process"/>
    <property type="evidence" value="ECO:0007669"/>
    <property type="project" value="TreeGrafter"/>
</dbReference>
<reference evidence="7" key="1">
    <citation type="submission" date="2014-02" db="EMBL/GenBank/DDBJ databases">
        <authorList>
            <person name="Genoscope - CEA"/>
        </authorList>
    </citation>
    <scope>NUCLEOTIDE SEQUENCE</scope>
    <source>
        <strain evidence="7">LS3</strain>
    </source>
</reference>
<keyword evidence="4" id="KW-0808">Transferase</keyword>
<comment type="similarity">
    <text evidence="2">Belongs to the class-I pyridoxal-phosphate-dependent aminotransferase family.</text>
</comment>
<name>A0A060T9Y9_BLAAD</name>
<organism evidence="7">
    <name type="scientific">Blastobotrys adeninivorans</name>
    <name type="common">Yeast</name>
    <name type="synonym">Arxula adeninivorans</name>
    <dbReference type="NCBI Taxonomy" id="409370"/>
    <lineage>
        <taxon>Eukaryota</taxon>
        <taxon>Fungi</taxon>
        <taxon>Dikarya</taxon>
        <taxon>Ascomycota</taxon>
        <taxon>Saccharomycotina</taxon>
        <taxon>Dipodascomycetes</taxon>
        <taxon>Dipodascales</taxon>
        <taxon>Trichomonascaceae</taxon>
        <taxon>Blastobotrys</taxon>
    </lineage>
</organism>
<dbReference type="InterPro" id="IPR004839">
    <property type="entry name" value="Aminotransferase_I/II_large"/>
</dbReference>
<reference evidence="7" key="2">
    <citation type="submission" date="2014-06" db="EMBL/GenBank/DDBJ databases">
        <title>The complete genome of Blastobotrys (Arxula) adeninivorans LS3 - a yeast of biotechnological interest.</title>
        <authorList>
            <person name="Kunze G."/>
            <person name="Gaillardin C."/>
            <person name="Czernicka M."/>
            <person name="Durrens P."/>
            <person name="Martin T."/>
            <person name="Boer E."/>
            <person name="Gabaldon T."/>
            <person name="Cruz J."/>
            <person name="Talla E."/>
            <person name="Marck C."/>
            <person name="Goffeau A."/>
            <person name="Barbe V."/>
            <person name="Baret P."/>
            <person name="Baronian K."/>
            <person name="Beier S."/>
            <person name="Bleykasten C."/>
            <person name="Bode R."/>
            <person name="Casaregola S."/>
            <person name="Despons L."/>
            <person name="Fairhead C."/>
            <person name="Giersberg M."/>
            <person name="Gierski P."/>
            <person name="Hahnel U."/>
            <person name="Hartmann A."/>
            <person name="Jankowska D."/>
            <person name="Jubin C."/>
            <person name="Jung P."/>
            <person name="Lafontaine I."/>
            <person name="Leh-Louis V."/>
            <person name="Lemaire M."/>
            <person name="Marcet-Houben M."/>
            <person name="Mascher M."/>
            <person name="Morel G."/>
            <person name="Richard G.-F."/>
            <person name="Riechen J."/>
            <person name="Sacerdot C."/>
            <person name="Sarkar A."/>
            <person name="Savel G."/>
            <person name="Schacherer J."/>
            <person name="Sherman D."/>
            <person name="Straub M.-L."/>
            <person name="Stein N."/>
            <person name="Thierry A."/>
            <person name="Trautwein-Schult A."/>
            <person name="Westhof E."/>
            <person name="Worch S."/>
            <person name="Dujon B."/>
            <person name="Souciet J.-L."/>
            <person name="Wincker P."/>
            <person name="Scholz U."/>
            <person name="Neuveglise N."/>
        </authorList>
    </citation>
    <scope>NUCLEOTIDE SEQUENCE</scope>
    <source>
        <strain evidence="7">LS3</strain>
    </source>
</reference>
<dbReference type="InterPro" id="IPR015424">
    <property type="entry name" value="PyrdxlP-dep_Trfase"/>
</dbReference>
<dbReference type="Pfam" id="PF00155">
    <property type="entry name" value="Aminotran_1_2"/>
    <property type="match status" value="1"/>
</dbReference>
<dbReference type="SUPFAM" id="SSF53383">
    <property type="entry name" value="PLP-dependent transferases"/>
    <property type="match status" value="1"/>
</dbReference>
<evidence type="ECO:0000256" key="5">
    <source>
        <dbReference type="ARBA" id="ARBA00022898"/>
    </source>
</evidence>
<accession>A0A060T9Y9</accession>
<comment type="cofactor">
    <cofactor evidence="1">
        <name>pyridoxal 5'-phosphate</name>
        <dbReference type="ChEBI" id="CHEBI:597326"/>
    </cofactor>
</comment>
<sequence>MKPEPKDLSHYFSELTKARVPSDLKKYYEVFSREGMGNLAGGLPTPNYFPFRTLEATVLTASGLDSSAKSDESRHRQIEVPNRSDEANVLRKVDVSTALQYGTAEGYPSLRHWVRYITRHVVHGHIPYKKGPEVIMTCGNTDGFNKVLQTFTDEWIDGRSPTAERPAILAEAFSYPGALQTALARGMQVVSVDIDECGIVPDALDHVLANWNWNLGRRPHLLYTVAVGQNPTGSVVPTQRKKQIYEICTKYDVIIIEDEPYWFLQYPNAQELNLDSNDDFVMEGDSVRSDSKSGSFPFLQRLAKSYLSIDVEGRVVRLDSFSKTMAPGCRLGWITAQKAIIEKLVLITETSTQQPSGFVQSMVAQLLTGGKKDSDAWNIDGWIQWCENLCNAYQKRMEQMCGILDSGRVNVTTDSHKLSEWSVVRSSAMYDFKWPSGGMFVWVKMNYPTHPLFDEVGEEKLAEALWKYLVEKPYMVAVAPGAMFGSTNSIKKEDGFRYFRLCFAAVEESELRGITRRFCDGVREFWGLKKLPDQESVKLDAFLEPIN</sequence>
<dbReference type="PhylomeDB" id="A0A060T9Y9"/>
<evidence type="ECO:0000313" key="7">
    <source>
        <dbReference type="EMBL" id="CDP35672.1"/>
    </source>
</evidence>
<dbReference type="GO" id="GO:0008483">
    <property type="term" value="F:transaminase activity"/>
    <property type="evidence" value="ECO:0007669"/>
    <property type="project" value="UniProtKB-KW"/>
</dbReference>
<dbReference type="InterPro" id="IPR050859">
    <property type="entry name" value="Class-I_PLP-dep_aminotransf"/>
</dbReference>
<gene>
    <name evidence="7" type="ORF">GNLVRS02_ARAD1C40810g</name>
</gene>
<evidence type="ECO:0000256" key="3">
    <source>
        <dbReference type="ARBA" id="ARBA00022576"/>
    </source>
</evidence>
<evidence type="ECO:0000259" key="6">
    <source>
        <dbReference type="Pfam" id="PF00155"/>
    </source>
</evidence>
<dbReference type="CDD" id="cd00609">
    <property type="entry name" value="AAT_like"/>
    <property type="match status" value="1"/>
</dbReference>
<protein>
    <submittedName>
        <fullName evidence="7">ARAD1C40810p</fullName>
    </submittedName>
</protein>